<feature type="compositionally biased region" description="Polar residues" evidence="1">
    <location>
        <begin position="170"/>
        <end position="185"/>
    </location>
</feature>
<dbReference type="AlphaFoldDB" id="A0A6P8APX2"/>
<reference evidence="3" key="3">
    <citation type="submission" date="2025-08" db="UniProtKB">
        <authorList>
            <consortium name="RefSeq"/>
        </authorList>
    </citation>
    <scope>IDENTIFICATION</scope>
    <source>
        <strain evidence="3">NI907</strain>
    </source>
</reference>
<feature type="compositionally biased region" description="Polar residues" evidence="1">
    <location>
        <begin position="41"/>
        <end position="56"/>
    </location>
</feature>
<evidence type="ECO:0000256" key="1">
    <source>
        <dbReference type="SAM" id="MobiDB-lite"/>
    </source>
</evidence>
<sequence>MDRRSRNKGTKTPGDISSSSSSSTTDGMVKVTIADLERAKASTTTNPSRGSSSGTWAKNYRRATVEDADDSSGSGRHSRSKIKNRHVHFKTHNSDPGTAARHRRPRDPESWHHSGSSSSSSGGDVDAGNIDDDVRSSTSSDAPYLGTKPLRSALKKSKGRKHVVPESTAHLATTEKQTTAAPVSQQQTGYMLVPGPHPGTQQLVPVQISTGNVQEHQQPTQPGHDALGMGPAQLLSAHLQQMQLQQQGMYGMMPGQALGGSVGGGFYYPGAMQMAYHPIQYPTCPTGAYPYPQSNMMQAPMQIHYPQQQQQQQQPVYQQAMYHQQPGGLMPGPMMPDVEPGGAPVRYSTEHIPAFQAPGMHNMGGYFNN</sequence>
<feature type="compositionally biased region" description="Basic residues" evidence="1">
    <location>
        <begin position="153"/>
        <end position="162"/>
    </location>
</feature>
<feature type="compositionally biased region" description="Basic residues" evidence="1">
    <location>
        <begin position="76"/>
        <end position="91"/>
    </location>
</feature>
<dbReference type="GeneID" id="41966249"/>
<dbReference type="Proteomes" id="UP000515153">
    <property type="component" value="Chromosome VI"/>
</dbReference>
<evidence type="ECO:0008006" key="4">
    <source>
        <dbReference type="Google" id="ProtNLM"/>
    </source>
</evidence>
<reference evidence="3" key="2">
    <citation type="submission" date="2019-10" db="EMBL/GenBank/DDBJ databases">
        <authorList>
            <consortium name="NCBI Genome Project"/>
        </authorList>
    </citation>
    <scope>NUCLEOTIDE SEQUENCE</scope>
    <source>
        <strain evidence="3">NI907</strain>
    </source>
</reference>
<reference evidence="2 3" key="1">
    <citation type="journal article" date="2019" name="Mol. Biol. Evol.">
        <title>Blast fungal genomes show frequent chromosomal changes, gene gains and losses, and effector gene turnover.</title>
        <authorList>
            <person name="Gomez Luciano L.B."/>
            <person name="Jason Tsai I."/>
            <person name="Chuma I."/>
            <person name="Tosa Y."/>
            <person name="Chen Y.H."/>
            <person name="Li J.Y."/>
            <person name="Li M.Y."/>
            <person name="Jade Lu M.Y."/>
            <person name="Nakayashiki H."/>
            <person name="Li W.H."/>
        </authorList>
    </citation>
    <scope>NUCLEOTIDE SEQUENCE [LARGE SCALE GENOMIC DNA]</scope>
    <source>
        <strain evidence="2 3">NI907</strain>
    </source>
</reference>
<organism evidence="2 3">
    <name type="scientific">Pyricularia grisea</name>
    <name type="common">Crabgrass-specific blast fungus</name>
    <name type="synonym">Magnaporthe grisea</name>
    <dbReference type="NCBI Taxonomy" id="148305"/>
    <lineage>
        <taxon>Eukaryota</taxon>
        <taxon>Fungi</taxon>
        <taxon>Dikarya</taxon>
        <taxon>Ascomycota</taxon>
        <taxon>Pezizomycotina</taxon>
        <taxon>Sordariomycetes</taxon>
        <taxon>Sordariomycetidae</taxon>
        <taxon>Magnaporthales</taxon>
        <taxon>Pyriculariaceae</taxon>
        <taxon>Pyricularia</taxon>
    </lineage>
</organism>
<gene>
    <name evidence="3" type="ORF">PgNI_11377</name>
</gene>
<proteinExistence type="predicted"/>
<dbReference type="KEGG" id="pgri:PgNI_11377"/>
<name>A0A6P8APX2_PYRGI</name>
<feature type="compositionally biased region" description="Low complexity" evidence="1">
    <location>
        <begin position="114"/>
        <end position="123"/>
    </location>
</feature>
<accession>A0A6P8APX2</accession>
<dbReference type="RefSeq" id="XP_030976935.1">
    <property type="nucleotide sequence ID" value="XM_031131344.1"/>
</dbReference>
<protein>
    <recommendedName>
        <fullName evidence="4">Btz domain-containing protein</fullName>
    </recommendedName>
</protein>
<feature type="region of interest" description="Disordered" evidence="1">
    <location>
        <begin position="1"/>
        <end position="185"/>
    </location>
</feature>
<keyword evidence="2" id="KW-1185">Reference proteome</keyword>
<evidence type="ECO:0000313" key="3">
    <source>
        <dbReference type="RefSeq" id="XP_030976935.1"/>
    </source>
</evidence>
<evidence type="ECO:0000313" key="2">
    <source>
        <dbReference type="Proteomes" id="UP000515153"/>
    </source>
</evidence>